<evidence type="ECO:0000313" key="2">
    <source>
        <dbReference type="Proteomes" id="UP000288216"/>
    </source>
</evidence>
<dbReference type="AlphaFoldDB" id="A0A401P815"/>
<dbReference type="Proteomes" id="UP000288216">
    <property type="component" value="Unassembled WGS sequence"/>
</dbReference>
<comment type="caution">
    <text evidence="1">The sequence shown here is derived from an EMBL/GenBank/DDBJ whole genome shotgun (WGS) entry which is preliminary data.</text>
</comment>
<dbReference type="EMBL" id="BFAA01001693">
    <property type="protein sequence ID" value="GCB69258.1"/>
    <property type="molecule type" value="Genomic_DNA"/>
</dbReference>
<evidence type="ECO:0000313" key="1">
    <source>
        <dbReference type="EMBL" id="GCB69258.1"/>
    </source>
</evidence>
<reference evidence="1 2" key="1">
    <citation type="journal article" date="2018" name="Nat. Ecol. Evol.">
        <title>Shark genomes provide insights into elasmobranch evolution and the origin of vertebrates.</title>
        <authorList>
            <person name="Hara Y"/>
            <person name="Yamaguchi K"/>
            <person name="Onimaru K"/>
            <person name="Kadota M"/>
            <person name="Koyanagi M"/>
            <person name="Keeley SD"/>
            <person name="Tatsumi K"/>
            <person name="Tanaka K"/>
            <person name="Motone F"/>
            <person name="Kageyama Y"/>
            <person name="Nozu R"/>
            <person name="Adachi N"/>
            <person name="Nishimura O"/>
            <person name="Nakagawa R"/>
            <person name="Tanegashima C"/>
            <person name="Kiyatake I"/>
            <person name="Matsumoto R"/>
            <person name="Murakumo K"/>
            <person name="Nishida K"/>
            <person name="Terakita A"/>
            <person name="Kuratani S"/>
            <person name="Sato K"/>
            <person name="Hyodo S Kuraku.S."/>
        </authorList>
    </citation>
    <scope>NUCLEOTIDE SEQUENCE [LARGE SCALE GENOMIC DNA]</scope>
</reference>
<proteinExistence type="predicted"/>
<accession>A0A401P815</accession>
<name>A0A401P815_SCYTO</name>
<gene>
    <name evidence="1" type="ORF">scyTo_0005448</name>
</gene>
<keyword evidence="2" id="KW-1185">Reference proteome</keyword>
<sequence>MVDGAPGQCVCNHLNPKKICSGKELLDFSKPTEFVPHKLKHRFQSSQTQETSRRKTYFNLSFLCSSPSLLRLHRPVRGITVIDGLGRCAAITGVEQIP</sequence>
<protein>
    <submittedName>
        <fullName evidence="1">Uncharacterized protein</fullName>
    </submittedName>
</protein>
<organism evidence="1 2">
    <name type="scientific">Scyliorhinus torazame</name>
    <name type="common">Cloudy catshark</name>
    <name type="synonym">Catulus torazame</name>
    <dbReference type="NCBI Taxonomy" id="75743"/>
    <lineage>
        <taxon>Eukaryota</taxon>
        <taxon>Metazoa</taxon>
        <taxon>Chordata</taxon>
        <taxon>Craniata</taxon>
        <taxon>Vertebrata</taxon>
        <taxon>Chondrichthyes</taxon>
        <taxon>Elasmobranchii</taxon>
        <taxon>Galeomorphii</taxon>
        <taxon>Galeoidea</taxon>
        <taxon>Carcharhiniformes</taxon>
        <taxon>Scyliorhinidae</taxon>
        <taxon>Scyliorhinus</taxon>
    </lineage>
</organism>